<keyword evidence="5" id="KW-1185">Reference proteome</keyword>
<dbReference type="PANTHER" id="PTHR12526">
    <property type="entry name" value="GLYCOSYLTRANSFERASE"/>
    <property type="match status" value="1"/>
</dbReference>
<feature type="region of interest" description="Disordered" evidence="1">
    <location>
        <begin position="352"/>
        <end position="378"/>
    </location>
</feature>
<name>A0ABX0K5P3_9PROT</name>
<dbReference type="InterPro" id="IPR001296">
    <property type="entry name" value="Glyco_trans_1"/>
</dbReference>
<gene>
    <name evidence="4" type="ORF">GOB84_00600</name>
</gene>
<dbReference type="Gene3D" id="3.40.50.2000">
    <property type="entry name" value="Glycogen Phosphorylase B"/>
    <property type="match status" value="2"/>
</dbReference>
<dbReference type="EMBL" id="WOSW01000001">
    <property type="protein sequence ID" value="NHO31077.1"/>
    <property type="molecule type" value="Genomic_DNA"/>
</dbReference>
<sequence length="378" mass="41312">MRIAYVINSLEGGGAVAGLKPVASFLQACGHSVTVLALTPRDRQAESWLVSTGFNVITREGGEKDHLGALRWLSHEVRKLAPTHIWTSLTRSTLLGQLVGLQQSIPVVSWQHNAYLKRENLALLKLTRQLSCHWIADSAFVATLTRERLSLPDERVSCWPIFSVSSDALQTRPWRRGEIIRIGSLGRLHPAKGYDVLCEALRLLPRDILPPFEITIGGQGKEKACLLETIRNAGLSCLRLDGFVTDTQDFLAHQHLYLQPSRREGFCIAAHEAMQAGLGVLASSVGELSHSVIDDVTGWKVPPEDPHALAEALIRILQQPERLETVGATARAHVLKEFSHARFQEAGQRALEHIPGGTNSGSVTQSGSNPISVLSDAA</sequence>
<feature type="compositionally biased region" description="Polar residues" evidence="1">
    <location>
        <begin position="360"/>
        <end position="372"/>
    </location>
</feature>
<proteinExistence type="predicted"/>
<evidence type="ECO:0000313" key="4">
    <source>
        <dbReference type="EMBL" id="NHO31077.1"/>
    </source>
</evidence>
<evidence type="ECO:0000259" key="2">
    <source>
        <dbReference type="Pfam" id="PF00534"/>
    </source>
</evidence>
<evidence type="ECO:0000313" key="5">
    <source>
        <dbReference type="Proteomes" id="UP000615326"/>
    </source>
</evidence>
<accession>A0ABX0K5P3</accession>
<protein>
    <submittedName>
        <fullName evidence="4">Glycosyltransferase</fullName>
    </submittedName>
</protein>
<dbReference type="CDD" id="cd03801">
    <property type="entry name" value="GT4_PimA-like"/>
    <property type="match status" value="1"/>
</dbReference>
<comment type="caution">
    <text evidence="4">The sequence shown here is derived from an EMBL/GenBank/DDBJ whole genome shotgun (WGS) entry which is preliminary data.</text>
</comment>
<dbReference type="InterPro" id="IPR028098">
    <property type="entry name" value="Glyco_trans_4-like_N"/>
</dbReference>
<reference evidence="4 5" key="1">
    <citation type="journal article" date="2020" name="Int. J. Syst. Evol. Microbiol.">
        <title>Novel acetic acid bacteria from cider fermentations: Acetobacter conturbans sp. nov. and Acetobacter fallax sp. nov.</title>
        <authorList>
            <person name="Sombolestani A.S."/>
            <person name="Cleenwerck I."/>
            <person name="Cnockaert M."/>
            <person name="Borremans W."/>
            <person name="Wieme A.D."/>
            <person name="De Vuyst L."/>
            <person name="Vandamme P."/>
        </authorList>
    </citation>
    <scope>NUCLEOTIDE SEQUENCE [LARGE SCALE GENOMIC DNA]</scope>
    <source>
        <strain evidence="4 5">LMG 1637</strain>
    </source>
</reference>
<feature type="domain" description="Glycosyltransferase subfamily 4-like N-terminal" evidence="3">
    <location>
        <begin position="13"/>
        <end position="160"/>
    </location>
</feature>
<feature type="domain" description="Glycosyl transferase family 1" evidence="2">
    <location>
        <begin position="182"/>
        <end position="332"/>
    </location>
</feature>
<dbReference type="Proteomes" id="UP000615326">
    <property type="component" value="Unassembled WGS sequence"/>
</dbReference>
<organism evidence="4 5">
    <name type="scientific">Acetobacter fallax</name>
    <dbReference type="NCBI Taxonomy" id="1737473"/>
    <lineage>
        <taxon>Bacteria</taxon>
        <taxon>Pseudomonadati</taxon>
        <taxon>Pseudomonadota</taxon>
        <taxon>Alphaproteobacteria</taxon>
        <taxon>Acetobacterales</taxon>
        <taxon>Acetobacteraceae</taxon>
        <taxon>Acetobacter</taxon>
    </lineage>
</organism>
<dbReference type="Pfam" id="PF13439">
    <property type="entry name" value="Glyco_transf_4"/>
    <property type="match status" value="1"/>
</dbReference>
<dbReference type="Pfam" id="PF00534">
    <property type="entry name" value="Glycos_transf_1"/>
    <property type="match status" value="1"/>
</dbReference>
<dbReference type="SUPFAM" id="SSF53756">
    <property type="entry name" value="UDP-Glycosyltransferase/glycogen phosphorylase"/>
    <property type="match status" value="1"/>
</dbReference>
<evidence type="ECO:0000256" key="1">
    <source>
        <dbReference type="SAM" id="MobiDB-lite"/>
    </source>
</evidence>
<evidence type="ECO:0000259" key="3">
    <source>
        <dbReference type="Pfam" id="PF13439"/>
    </source>
</evidence>
<dbReference type="RefSeq" id="WP_173575676.1">
    <property type="nucleotide sequence ID" value="NZ_WOSW01000001.1"/>
</dbReference>